<evidence type="ECO:0000256" key="3">
    <source>
        <dbReference type="ARBA" id="ARBA00022833"/>
    </source>
</evidence>
<evidence type="ECO:0000313" key="8">
    <source>
        <dbReference type="Proteomes" id="UP000762676"/>
    </source>
</evidence>
<dbReference type="AlphaFoldDB" id="A0AAV4F3M8"/>
<dbReference type="InterPro" id="IPR041645">
    <property type="entry name" value="ADAMTS_CR_2"/>
</dbReference>
<sequence>MMSPASYPQTDSNLLHPWQFSTCSSTAINVYIKSLERDTSALENCLLAQYGQTVTSQLLLTAQAVCEMYYGNTSFPCRNVQSFDEICTKLRCRTTEDANCILVIPPTGTCCGTAKTCEAGTCVDGAVGTCATDGKKLKLEDRR</sequence>
<name>A0AAV4F3M8_9GAST</name>
<evidence type="ECO:0000259" key="6">
    <source>
        <dbReference type="Pfam" id="PF17771"/>
    </source>
</evidence>
<keyword evidence="3" id="KW-0862">Zinc</keyword>
<evidence type="ECO:0000256" key="1">
    <source>
        <dbReference type="ARBA" id="ARBA00022723"/>
    </source>
</evidence>
<evidence type="ECO:0000256" key="5">
    <source>
        <dbReference type="ARBA" id="ARBA00023180"/>
    </source>
</evidence>
<keyword evidence="7" id="KW-0645">Protease</keyword>
<dbReference type="EMBL" id="BMAT01004061">
    <property type="protein sequence ID" value="GFR67338.1"/>
    <property type="molecule type" value="Genomic_DNA"/>
</dbReference>
<accession>A0AAV4F3M8</accession>
<organism evidence="7 8">
    <name type="scientific">Elysia marginata</name>
    <dbReference type="NCBI Taxonomy" id="1093978"/>
    <lineage>
        <taxon>Eukaryota</taxon>
        <taxon>Metazoa</taxon>
        <taxon>Spiralia</taxon>
        <taxon>Lophotrochozoa</taxon>
        <taxon>Mollusca</taxon>
        <taxon>Gastropoda</taxon>
        <taxon>Heterobranchia</taxon>
        <taxon>Euthyneura</taxon>
        <taxon>Panpulmonata</taxon>
        <taxon>Sacoglossa</taxon>
        <taxon>Placobranchoidea</taxon>
        <taxon>Plakobranchidae</taxon>
        <taxon>Elysia</taxon>
    </lineage>
</organism>
<reference evidence="7 8" key="1">
    <citation type="journal article" date="2021" name="Elife">
        <title>Chloroplast acquisition without the gene transfer in kleptoplastic sea slugs, Plakobranchus ocellatus.</title>
        <authorList>
            <person name="Maeda T."/>
            <person name="Takahashi S."/>
            <person name="Yoshida T."/>
            <person name="Shimamura S."/>
            <person name="Takaki Y."/>
            <person name="Nagai Y."/>
            <person name="Toyoda A."/>
            <person name="Suzuki Y."/>
            <person name="Arimoto A."/>
            <person name="Ishii H."/>
            <person name="Satoh N."/>
            <person name="Nishiyama T."/>
            <person name="Hasebe M."/>
            <person name="Maruyama T."/>
            <person name="Minagawa J."/>
            <person name="Obokata J."/>
            <person name="Shigenobu S."/>
        </authorList>
    </citation>
    <scope>NUCLEOTIDE SEQUENCE [LARGE SCALE GENOMIC DNA]</scope>
</reference>
<evidence type="ECO:0000256" key="4">
    <source>
        <dbReference type="ARBA" id="ARBA00023157"/>
    </source>
</evidence>
<evidence type="ECO:0000256" key="2">
    <source>
        <dbReference type="ARBA" id="ARBA00022801"/>
    </source>
</evidence>
<comment type="caution">
    <text evidence="7">The sequence shown here is derived from an EMBL/GenBank/DDBJ whole genome shotgun (WGS) entry which is preliminary data.</text>
</comment>
<keyword evidence="5" id="KW-0325">Glycoprotein</keyword>
<proteinExistence type="predicted"/>
<keyword evidence="2" id="KW-0378">Hydrolase</keyword>
<protein>
    <submittedName>
        <fullName evidence="7">A disintegrin and metalloproteinase with thrombospondin motifs 16</fullName>
    </submittedName>
</protein>
<dbReference type="GO" id="GO:0008237">
    <property type="term" value="F:metallopeptidase activity"/>
    <property type="evidence" value="ECO:0007669"/>
    <property type="project" value="UniProtKB-KW"/>
</dbReference>
<dbReference type="GO" id="GO:0046872">
    <property type="term" value="F:metal ion binding"/>
    <property type="evidence" value="ECO:0007669"/>
    <property type="project" value="UniProtKB-KW"/>
</dbReference>
<keyword evidence="1" id="KW-0479">Metal-binding</keyword>
<dbReference type="Pfam" id="PF17771">
    <property type="entry name" value="ADAMTS_CR_2"/>
    <property type="match status" value="1"/>
</dbReference>
<feature type="domain" description="ADAMTS cysteine-rich" evidence="6">
    <location>
        <begin position="61"/>
        <end position="123"/>
    </location>
</feature>
<keyword evidence="4" id="KW-1015">Disulfide bond</keyword>
<keyword evidence="8" id="KW-1185">Reference proteome</keyword>
<gene>
    <name evidence="7" type="ORF">ElyMa_001995100</name>
</gene>
<dbReference type="Gene3D" id="3.40.1620.60">
    <property type="match status" value="1"/>
</dbReference>
<keyword evidence="7" id="KW-0482">Metalloprotease</keyword>
<dbReference type="Proteomes" id="UP000762676">
    <property type="component" value="Unassembled WGS sequence"/>
</dbReference>
<evidence type="ECO:0000313" key="7">
    <source>
        <dbReference type="EMBL" id="GFR67338.1"/>
    </source>
</evidence>